<proteinExistence type="predicted"/>
<feature type="signal peptide" evidence="1">
    <location>
        <begin position="1"/>
        <end position="24"/>
    </location>
</feature>
<feature type="chain" id="PRO_5043845044" description="Secreted protein" evidence="1">
    <location>
        <begin position="25"/>
        <end position="91"/>
    </location>
</feature>
<dbReference type="Proteomes" id="UP001430953">
    <property type="component" value="Unassembled WGS sequence"/>
</dbReference>
<name>A0AAW2E9Z6_9HYME</name>
<evidence type="ECO:0000313" key="3">
    <source>
        <dbReference type="Proteomes" id="UP001430953"/>
    </source>
</evidence>
<comment type="caution">
    <text evidence="2">The sequence shown here is derived from an EMBL/GenBank/DDBJ whole genome shotgun (WGS) entry which is preliminary data.</text>
</comment>
<sequence>MTVIISKICVLAFMMLHVILPVGSLVQSVTRVIDHPASRNIAQAPNVLIMIEGKEEGKKKKATEEKSKRNLTETKRIREGLSIKWQRLLSR</sequence>
<dbReference type="AlphaFoldDB" id="A0AAW2E9Z6"/>
<dbReference type="EMBL" id="JADYXP020000026">
    <property type="protein sequence ID" value="KAL0100233.1"/>
    <property type="molecule type" value="Genomic_DNA"/>
</dbReference>
<gene>
    <name evidence="2" type="ORF">PUN28_019569</name>
</gene>
<organism evidence="2 3">
    <name type="scientific">Cardiocondyla obscurior</name>
    <dbReference type="NCBI Taxonomy" id="286306"/>
    <lineage>
        <taxon>Eukaryota</taxon>
        <taxon>Metazoa</taxon>
        <taxon>Ecdysozoa</taxon>
        <taxon>Arthropoda</taxon>
        <taxon>Hexapoda</taxon>
        <taxon>Insecta</taxon>
        <taxon>Pterygota</taxon>
        <taxon>Neoptera</taxon>
        <taxon>Endopterygota</taxon>
        <taxon>Hymenoptera</taxon>
        <taxon>Apocrita</taxon>
        <taxon>Aculeata</taxon>
        <taxon>Formicoidea</taxon>
        <taxon>Formicidae</taxon>
        <taxon>Myrmicinae</taxon>
        <taxon>Cardiocondyla</taxon>
    </lineage>
</organism>
<keyword evidence="3" id="KW-1185">Reference proteome</keyword>
<protein>
    <recommendedName>
        <fullName evidence="4">Secreted protein</fullName>
    </recommendedName>
</protein>
<evidence type="ECO:0000313" key="2">
    <source>
        <dbReference type="EMBL" id="KAL0100233.1"/>
    </source>
</evidence>
<evidence type="ECO:0008006" key="4">
    <source>
        <dbReference type="Google" id="ProtNLM"/>
    </source>
</evidence>
<keyword evidence="1" id="KW-0732">Signal</keyword>
<reference evidence="2 3" key="1">
    <citation type="submission" date="2023-03" db="EMBL/GenBank/DDBJ databases">
        <title>High recombination rates correlate with genetic variation in Cardiocondyla obscurior ants.</title>
        <authorList>
            <person name="Errbii M."/>
        </authorList>
    </citation>
    <scope>NUCLEOTIDE SEQUENCE [LARGE SCALE GENOMIC DNA]</scope>
    <source>
        <strain evidence="2">Alpha-2009</strain>
        <tissue evidence="2">Whole body</tissue>
    </source>
</reference>
<evidence type="ECO:0000256" key="1">
    <source>
        <dbReference type="SAM" id="SignalP"/>
    </source>
</evidence>
<accession>A0AAW2E9Z6</accession>